<organism evidence="2 3">
    <name type="scientific">Panagrellus redivivus</name>
    <name type="common">Microworm</name>
    <dbReference type="NCBI Taxonomy" id="6233"/>
    <lineage>
        <taxon>Eukaryota</taxon>
        <taxon>Metazoa</taxon>
        <taxon>Ecdysozoa</taxon>
        <taxon>Nematoda</taxon>
        <taxon>Chromadorea</taxon>
        <taxon>Rhabditida</taxon>
        <taxon>Tylenchina</taxon>
        <taxon>Panagrolaimomorpha</taxon>
        <taxon>Panagrolaimoidea</taxon>
        <taxon>Panagrolaimidae</taxon>
        <taxon>Panagrellus</taxon>
    </lineage>
</organism>
<name>A0A7E4WAA1_PANRE</name>
<feature type="compositionally biased region" description="Basic and acidic residues" evidence="1">
    <location>
        <begin position="68"/>
        <end position="79"/>
    </location>
</feature>
<proteinExistence type="predicted"/>
<accession>A0A7E4WAA1</accession>
<feature type="region of interest" description="Disordered" evidence="1">
    <location>
        <begin position="65"/>
        <end position="88"/>
    </location>
</feature>
<evidence type="ECO:0000256" key="1">
    <source>
        <dbReference type="SAM" id="MobiDB-lite"/>
    </source>
</evidence>
<evidence type="ECO:0000313" key="3">
    <source>
        <dbReference type="WBParaSite" id="Pan_g8534.t1"/>
    </source>
</evidence>
<reference evidence="2" key="1">
    <citation type="journal article" date="2013" name="Genetics">
        <title>The draft genome and transcriptome of Panagrellus redivivus are shaped by the harsh demands of a free-living lifestyle.</title>
        <authorList>
            <person name="Srinivasan J."/>
            <person name="Dillman A.R."/>
            <person name="Macchietto M.G."/>
            <person name="Heikkinen L."/>
            <person name="Lakso M."/>
            <person name="Fracchia K.M."/>
            <person name="Antoshechkin I."/>
            <person name="Mortazavi A."/>
            <person name="Wong G."/>
            <person name="Sternberg P.W."/>
        </authorList>
    </citation>
    <scope>NUCLEOTIDE SEQUENCE [LARGE SCALE GENOMIC DNA]</scope>
    <source>
        <strain evidence="2">MT8872</strain>
    </source>
</reference>
<keyword evidence="2" id="KW-1185">Reference proteome</keyword>
<protein>
    <submittedName>
        <fullName evidence="3">Uncharacterized protein</fullName>
    </submittedName>
</protein>
<evidence type="ECO:0000313" key="2">
    <source>
        <dbReference type="Proteomes" id="UP000492821"/>
    </source>
</evidence>
<dbReference type="WBParaSite" id="Pan_g8534.t1">
    <property type="protein sequence ID" value="Pan_g8534.t1"/>
    <property type="gene ID" value="Pan_g8534"/>
</dbReference>
<dbReference type="Proteomes" id="UP000492821">
    <property type="component" value="Unassembled WGS sequence"/>
</dbReference>
<sequence length="88" mass="9674">MITRRSRADYLLDRLEGDVQRQEVRTLGSGGEDALNSSELGLHHSSHMLPALGYRFVPEDLLGGACEGESRPDNDDDLRLQPSPPSAK</sequence>
<dbReference type="AlphaFoldDB" id="A0A7E4WAA1"/>
<reference evidence="3" key="2">
    <citation type="submission" date="2020-10" db="UniProtKB">
        <authorList>
            <consortium name="WormBaseParasite"/>
        </authorList>
    </citation>
    <scope>IDENTIFICATION</scope>
</reference>